<reference evidence="2 3" key="1">
    <citation type="submission" date="2019-03" db="EMBL/GenBank/DDBJ databases">
        <title>Genomic Encyclopedia of Type Strains, Phase IV (KMG-IV): sequencing the most valuable type-strain genomes for metagenomic binning, comparative biology and taxonomic classification.</title>
        <authorList>
            <person name="Goeker M."/>
        </authorList>
    </citation>
    <scope>NUCLEOTIDE SEQUENCE [LARGE SCALE GENOMIC DNA]</scope>
    <source>
        <strain evidence="2 3">DSM 25488</strain>
    </source>
</reference>
<protein>
    <recommendedName>
        <fullName evidence="1">Cupin type-2 domain-containing protein</fullName>
    </recommendedName>
</protein>
<comment type="caution">
    <text evidence="2">The sequence shown here is derived from an EMBL/GenBank/DDBJ whole genome shotgun (WGS) entry which is preliminary data.</text>
</comment>
<dbReference type="Gene3D" id="2.60.120.10">
    <property type="entry name" value="Jelly Rolls"/>
    <property type="match status" value="1"/>
</dbReference>
<evidence type="ECO:0000313" key="3">
    <source>
        <dbReference type="Proteomes" id="UP000295724"/>
    </source>
</evidence>
<keyword evidence="3" id="KW-1185">Reference proteome</keyword>
<accession>A0A4R6XPN9</accession>
<dbReference type="Pfam" id="PF07883">
    <property type="entry name" value="Cupin_2"/>
    <property type="match status" value="1"/>
</dbReference>
<evidence type="ECO:0000259" key="1">
    <source>
        <dbReference type="Pfam" id="PF07883"/>
    </source>
</evidence>
<dbReference type="EMBL" id="SNZB01000003">
    <property type="protein sequence ID" value="TDR20369.1"/>
    <property type="molecule type" value="Genomic_DNA"/>
</dbReference>
<feature type="domain" description="Cupin type-2" evidence="1">
    <location>
        <begin position="35"/>
        <end position="97"/>
    </location>
</feature>
<sequence>MKNRLTPNAALSALKNHDQVFVELFKHGSLVVEMYQPVNVDLQQPHNRDELYVVVSGSGWFVNGASRHPFEAGEVLFVPAGTEHRFEQFSDDFATWVIFYGPEGGENP</sequence>
<dbReference type="InterPro" id="IPR013096">
    <property type="entry name" value="Cupin_2"/>
</dbReference>
<dbReference type="Proteomes" id="UP000295724">
    <property type="component" value="Unassembled WGS sequence"/>
</dbReference>
<dbReference type="OrthoDB" id="9798709at2"/>
<dbReference type="InterPro" id="IPR014710">
    <property type="entry name" value="RmlC-like_jellyroll"/>
</dbReference>
<proteinExistence type="predicted"/>
<organism evidence="2 3">
    <name type="scientific">Marinicella litoralis</name>
    <dbReference type="NCBI Taxonomy" id="644220"/>
    <lineage>
        <taxon>Bacteria</taxon>
        <taxon>Pseudomonadati</taxon>
        <taxon>Pseudomonadota</taxon>
        <taxon>Gammaproteobacteria</taxon>
        <taxon>Lysobacterales</taxon>
        <taxon>Marinicellaceae</taxon>
        <taxon>Marinicella</taxon>
    </lineage>
</organism>
<dbReference type="AlphaFoldDB" id="A0A4R6XPN9"/>
<dbReference type="RefSeq" id="WP_099018224.1">
    <property type="nucleotide sequence ID" value="NZ_NIHB01000001.1"/>
</dbReference>
<name>A0A4R6XPN9_9GAMM</name>
<evidence type="ECO:0000313" key="2">
    <source>
        <dbReference type="EMBL" id="TDR20369.1"/>
    </source>
</evidence>
<dbReference type="InterPro" id="IPR011051">
    <property type="entry name" value="RmlC_Cupin_sf"/>
</dbReference>
<dbReference type="SUPFAM" id="SSF51182">
    <property type="entry name" value="RmlC-like cupins"/>
    <property type="match status" value="1"/>
</dbReference>
<gene>
    <name evidence="2" type="ORF">C8D91_1341</name>
</gene>